<feature type="binding site" evidence="5">
    <location>
        <position position="188"/>
    </location>
    <ligand>
        <name>S-adenosyl-L-methionine</name>
        <dbReference type="ChEBI" id="CHEBI:59789"/>
    </ligand>
</feature>
<dbReference type="RefSeq" id="WP_115123084.1">
    <property type="nucleotide sequence ID" value="NZ_QRAO01000002.1"/>
</dbReference>
<dbReference type="PANTHER" id="PTHR18895:SF74">
    <property type="entry name" value="MTRF1L RELEASE FACTOR GLUTAMINE METHYLTRANSFERASE"/>
    <property type="match status" value="1"/>
</dbReference>
<dbReference type="NCBIfam" id="TIGR03534">
    <property type="entry name" value="RF_mod_PrmC"/>
    <property type="match status" value="1"/>
</dbReference>
<evidence type="ECO:0000313" key="8">
    <source>
        <dbReference type="EMBL" id="RDK86856.1"/>
    </source>
</evidence>
<dbReference type="EC" id="2.1.1.297" evidence="5"/>
<organism evidence="8 9">
    <name type="scientific">Marinirhabdus gelatinilytica</name>
    <dbReference type="NCBI Taxonomy" id="1703343"/>
    <lineage>
        <taxon>Bacteria</taxon>
        <taxon>Pseudomonadati</taxon>
        <taxon>Bacteroidota</taxon>
        <taxon>Flavobacteriia</taxon>
        <taxon>Flavobacteriales</taxon>
        <taxon>Flavobacteriaceae</taxon>
    </lineage>
</organism>
<dbReference type="GO" id="GO:0032259">
    <property type="term" value="P:methylation"/>
    <property type="evidence" value="ECO:0007669"/>
    <property type="project" value="UniProtKB-KW"/>
</dbReference>
<dbReference type="PROSITE" id="PS00092">
    <property type="entry name" value="N6_MTASE"/>
    <property type="match status" value="1"/>
</dbReference>
<dbReference type="SUPFAM" id="SSF53335">
    <property type="entry name" value="S-adenosyl-L-methionine-dependent methyltransferases"/>
    <property type="match status" value="1"/>
</dbReference>
<protein>
    <recommendedName>
        <fullName evidence="5">Release factor glutamine methyltransferase</fullName>
        <shortName evidence="5">RF MTase</shortName>
        <ecNumber evidence="5">2.1.1.297</ecNumber>
    </recommendedName>
    <alternativeName>
        <fullName evidence="5">N5-glutamine methyltransferase PrmC</fullName>
    </alternativeName>
    <alternativeName>
        <fullName evidence="5">Protein-(glutamine-N5) MTase PrmC</fullName>
    </alternativeName>
    <alternativeName>
        <fullName evidence="5">Protein-glutamine N-methyltransferase PrmC</fullName>
    </alternativeName>
</protein>
<evidence type="ECO:0000259" key="6">
    <source>
        <dbReference type="Pfam" id="PF05175"/>
    </source>
</evidence>
<dbReference type="HAMAP" id="MF_02126">
    <property type="entry name" value="RF_methyltr_PrmC"/>
    <property type="match status" value="1"/>
</dbReference>
<feature type="binding site" evidence="5">
    <location>
        <begin position="122"/>
        <end position="126"/>
    </location>
    <ligand>
        <name>S-adenosyl-L-methionine</name>
        <dbReference type="ChEBI" id="CHEBI:59789"/>
    </ligand>
</feature>
<comment type="caution">
    <text evidence="5">Lacks conserved residue(s) required for the propagation of feature annotation.</text>
</comment>
<name>A0A370QEQ4_9FLAO</name>
<evidence type="ECO:0000256" key="2">
    <source>
        <dbReference type="ARBA" id="ARBA00022679"/>
    </source>
</evidence>
<dbReference type="Pfam" id="PF05175">
    <property type="entry name" value="MTS"/>
    <property type="match status" value="1"/>
</dbReference>
<keyword evidence="9" id="KW-1185">Reference proteome</keyword>
<evidence type="ECO:0000259" key="7">
    <source>
        <dbReference type="Pfam" id="PF17827"/>
    </source>
</evidence>
<comment type="similarity">
    <text evidence="5">Belongs to the protein N5-glutamine methyltransferase family. PrmC subfamily.</text>
</comment>
<dbReference type="CDD" id="cd02440">
    <property type="entry name" value="AdoMet_MTases"/>
    <property type="match status" value="1"/>
</dbReference>
<evidence type="ECO:0000313" key="9">
    <source>
        <dbReference type="Proteomes" id="UP000255317"/>
    </source>
</evidence>
<evidence type="ECO:0000256" key="4">
    <source>
        <dbReference type="ARBA" id="ARBA00048391"/>
    </source>
</evidence>
<dbReference type="InterPro" id="IPR050320">
    <property type="entry name" value="N5-glutamine_MTase"/>
</dbReference>
<dbReference type="PANTHER" id="PTHR18895">
    <property type="entry name" value="HEMK METHYLTRANSFERASE"/>
    <property type="match status" value="1"/>
</dbReference>
<dbReference type="InterPro" id="IPR007848">
    <property type="entry name" value="Small_mtfrase_dom"/>
</dbReference>
<keyword evidence="3 5" id="KW-0949">S-adenosyl-L-methionine</keyword>
<feature type="binding site" evidence="5">
    <location>
        <begin position="188"/>
        <end position="191"/>
    </location>
    <ligand>
        <name>substrate</name>
    </ligand>
</feature>
<dbReference type="GO" id="GO:0003676">
    <property type="term" value="F:nucleic acid binding"/>
    <property type="evidence" value="ECO:0007669"/>
    <property type="project" value="InterPro"/>
</dbReference>
<dbReference type="InterPro" id="IPR029063">
    <property type="entry name" value="SAM-dependent_MTases_sf"/>
</dbReference>
<dbReference type="OrthoDB" id="9800643at2"/>
<evidence type="ECO:0000256" key="1">
    <source>
        <dbReference type="ARBA" id="ARBA00022603"/>
    </source>
</evidence>
<comment type="catalytic activity">
    <reaction evidence="4 5">
        <text>L-glutaminyl-[peptide chain release factor] + S-adenosyl-L-methionine = N(5)-methyl-L-glutaminyl-[peptide chain release factor] + S-adenosyl-L-homocysteine + H(+)</text>
        <dbReference type="Rhea" id="RHEA:42896"/>
        <dbReference type="Rhea" id="RHEA-COMP:10271"/>
        <dbReference type="Rhea" id="RHEA-COMP:10272"/>
        <dbReference type="ChEBI" id="CHEBI:15378"/>
        <dbReference type="ChEBI" id="CHEBI:30011"/>
        <dbReference type="ChEBI" id="CHEBI:57856"/>
        <dbReference type="ChEBI" id="CHEBI:59789"/>
        <dbReference type="ChEBI" id="CHEBI:61891"/>
        <dbReference type="EC" id="2.1.1.297"/>
    </reaction>
</comment>
<feature type="binding site" evidence="5">
    <location>
        <position position="145"/>
    </location>
    <ligand>
        <name>S-adenosyl-L-methionine</name>
        <dbReference type="ChEBI" id="CHEBI:59789"/>
    </ligand>
</feature>
<comment type="function">
    <text evidence="5">Methylates the class 1 translation termination release factors RF1/PrfA and RF2/PrfB on the glutamine residue of the universally conserved GGQ motif.</text>
</comment>
<dbReference type="InterPro" id="IPR002052">
    <property type="entry name" value="DNA_methylase_N6_adenine_CS"/>
</dbReference>
<comment type="caution">
    <text evidence="8">The sequence shown here is derived from an EMBL/GenBank/DDBJ whole genome shotgun (WGS) entry which is preliminary data.</text>
</comment>
<proteinExistence type="inferred from homology"/>
<dbReference type="Gene3D" id="3.40.50.150">
    <property type="entry name" value="Vaccinia Virus protein VP39"/>
    <property type="match status" value="1"/>
</dbReference>
<dbReference type="NCBIfam" id="TIGR00536">
    <property type="entry name" value="hemK_fam"/>
    <property type="match status" value="1"/>
</dbReference>
<keyword evidence="2 5" id="KW-0808">Transferase</keyword>
<keyword evidence="1 5" id="KW-0489">Methyltransferase</keyword>
<dbReference type="Pfam" id="PF17827">
    <property type="entry name" value="PrmC_N"/>
    <property type="match status" value="1"/>
</dbReference>
<dbReference type="Gene3D" id="1.10.8.10">
    <property type="entry name" value="DNA helicase RuvA subunit, C-terminal domain"/>
    <property type="match status" value="1"/>
</dbReference>
<feature type="domain" description="Methyltransferase small" evidence="6">
    <location>
        <begin position="106"/>
        <end position="198"/>
    </location>
</feature>
<dbReference type="InterPro" id="IPR004556">
    <property type="entry name" value="HemK-like"/>
</dbReference>
<dbReference type="EMBL" id="QRAO01000002">
    <property type="protein sequence ID" value="RDK86856.1"/>
    <property type="molecule type" value="Genomic_DNA"/>
</dbReference>
<dbReference type="InterPro" id="IPR040758">
    <property type="entry name" value="PrmC_N"/>
</dbReference>
<dbReference type="GO" id="GO:0102559">
    <property type="term" value="F:peptide chain release factor N(5)-glutamine methyltransferase activity"/>
    <property type="evidence" value="ECO:0007669"/>
    <property type="project" value="UniProtKB-EC"/>
</dbReference>
<dbReference type="InterPro" id="IPR019874">
    <property type="entry name" value="RF_methyltr_PrmC"/>
</dbReference>
<gene>
    <name evidence="5" type="primary">prmC</name>
    <name evidence="8" type="ORF">C8D94_10232</name>
</gene>
<accession>A0A370QEQ4</accession>
<sequence length="285" mass="32708">MTLQQLQSNFNNQLKSIYPKEEIGSFFQWLAEAYLGYSRFKVSEKKDEEISEKNETQFLSALTRLMHHEPIQYIIGETEFYGLPFKVTPAVLIPRPETEELVAWVLEEFKNQEPENSILDIGTGSGCIAISLARYLGNATISALDISEAAIEVARENSVINKVDVNFFQADILNAETLPQQYDAIVSNPPYVRQQEKSKMQPNVLQHEPEVALFVSNEDPLLFYRAIARLAKKHLTSDGTLYLEINEYLSKEMQQMLQQEGFAEIALKKDIFGKFRMLKCKLYSY</sequence>
<dbReference type="AlphaFoldDB" id="A0A370QEQ4"/>
<dbReference type="Proteomes" id="UP000255317">
    <property type="component" value="Unassembled WGS sequence"/>
</dbReference>
<evidence type="ECO:0000256" key="3">
    <source>
        <dbReference type="ARBA" id="ARBA00022691"/>
    </source>
</evidence>
<feature type="domain" description="Release factor glutamine methyltransferase N-terminal" evidence="7">
    <location>
        <begin position="11"/>
        <end position="76"/>
    </location>
</feature>
<reference evidence="8 9" key="1">
    <citation type="submission" date="2018-07" db="EMBL/GenBank/DDBJ databases">
        <title>Genomic Encyclopedia of Type Strains, Phase IV (KMG-IV): sequencing the most valuable type-strain genomes for metagenomic binning, comparative biology and taxonomic classification.</title>
        <authorList>
            <person name="Goeker M."/>
        </authorList>
    </citation>
    <scope>NUCLEOTIDE SEQUENCE [LARGE SCALE GENOMIC DNA]</scope>
    <source>
        <strain evidence="8 9">DSM 101478</strain>
    </source>
</reference>
<evidence type="ECO:0000256" key="5">
    <source>
        <dbReference type="HAMAP-Rule" id="MF_02126"/>
    </source>
</evidence>